<accession>A0A2T5V4T3</accession>
<dbReference type="AlphaFoldDB" id="A0A2T5V4T3"/>
<protein>
    <submittedName>
        <fullName evidence="2">Uncharacterized protein DUF4169</fullName>
    </submittedName>
</protein>
<feature type="compositionally biased region" description="Basic and acidic residues" evidence="1">
    <location>
        <begin position="18"/>
        <end position="67"/>
    </location>
</feature>
<feature type="region of interest" description="Disordered" evidence="1">
    <location>
        <begin position="1"/>
        <end position="67"/>
    </location>
</feature>
<dbReference type="Pfam" id="PF13770">
    <property type="entry name" value="DUF4169"/>
    <property type="match status" value="1"/>
</dbReference>
<dbReference type="EMBL" id="QAYG01000009">
    <property type="protein sequence ID" value="PTW58777.1"/>
    <property type="molecule type" value="Genomic_DNA"/>
</dbReference>
<evidence type="ECO:0000313" key="3">
    <source>
        <dbReference type="Proteomes" id="UP000244081"/>
    </source>
</evidence>
<keyword evidence="3" id="KW-1185">Reference proteome</keyword>
<gene>
    <name evidence="2" type="ORF">C8N35_10981</name>
</gene>
<evidence type="ECO:0000313" key="2">
    <source>
        <dbReference type="EMBL" id="PTW58777.1"/>
    </source>
</evidence>
<evidence type="ECO:0000256" key="1">
    <source>
        <dbReference type="SAM" id="MobiDB-lite"/>
    </source>
</evidence>
<name>A0A2T5V4T3_9HYPH</name>
<dbReference type="RefSeq" id="WP_107991308.1">
    <property type="nucleotide sequence ID" value="NZ_QAYG01000009.1"/>
</dbReference>
<comment type="caution">
    <text evidence="2">The sequence shown here is derived from an EMBL/GenBank/DDBJ whole genome shotgun (WGS) entry which is preliminary data.</text>
</comment>
<dbReference type="Proteomes" id="UP000244081">
    <property type="component" value="Unassembled WGS sequence"/>
</dbReference>
<reference evidence="2 3" key="1">
    <citation type="submission" date="2018-04" db="EMBL/GenBank/DDBJ databases">
        <title>Genomic Encyclopedia of Archaeal and Bacterial Type Strains, Phase II (KMG-II): from individual species to whole genera.</title>
        <authorList>
            <person name="Goeker M."/>
        </authorList>
    </citation>
    <scope>NUCLEOTIDE SEQUENCE [LARGE SCALE GENOMIC DNA]</scope>
    <source>
        <strain evidence="2 3">DSM 23382</strain>
    </source>
</reference>
<proteinExistence type="predicted"/>
<dbReference type="InterPro" id="IPR025227">
    <property type="entry name" value="DUF4169"/>
</dbReference>
<organism evidence="2 3">
    <name type="scientific">Breoghania corrubedonensis</name>
    <dbReference type="NCBI Taxonomy" id="665038"/>
    <lineage>
        <taxon>Bacteria</taxon>
        <taxon>Pseudomonadati</taxon>
        <taxon>Pseudomonadota</taxon>
        <taxon>Alphaproteobacteria</taxon>
        <taxon>Hyphomicrobiales</taxon>
        <taxon>Stappiaceae</taxon>
        <taxon>Breoghania</taxon>
    </lineage>
</organism>
<sequence length="67" mass="7626">MTADIINLRQARKARRRADKETTAAENRIRFGKTRSEKDKAKAETEKATRSLEGHRLETPSRDDDGA</sequence>